<accession>A0A418YFK2</accession>
<organism evidence="1 2">
    <name type="scientific">Motilimonas pumila</name>
    <dbReference type="NCBI Taxonomy" id="2303987"/>
    <lineage>
        <taxon>Bacteria</taxon>
        <taxon>Pseudomonadati</taxon>
        <taxon>Pseudomonadota</taxon>
        <taxon>Gammaproteobacteria</taxon>
        <taxon>Alteromonadales</taxon>
        <taxon>Alteromonadales genera incertae sedis</taxon>
        <taxon>Motilimonas</taxon>
    </lineage>
</organism>
<reference evidence="1 2" key="2">
    <citation type="submission" date="2019-01" db="EMBL/GenBank/DDBJ databases">
        <title>Motilimonas pumilus sp. nov., isolated from the gut of sea cucumber (Apostichopus japonicus).</title>
        <authorList>
            <person name="Wang F.-Q."/>
            <person name="Ren L.-H."/>
            <person name="Lin Y.-W."/>
            <person name="Sun G.-H."/>
            <person name="Du Z.-J."/>
            <person name="Zhao J.-X."/>
            <person name="Liu X.-J."/>
            <person name="Liu L.-J."/>
        </authorList>
    </citation>
    <scope>NUCLEOTIDE SEQUENCE [LARGE SCALE GENOMIC DNA]</scope>
    <source>
        <strain evidence="1 2">PLHSC7-2</strain>
    </source>
</reference>
<dbReference type="SUPFAM" id="SSF50475">
    <property type="entry name" value="FMN-binding split barrel"/>
    <property type="match status" value="1"/>
</dbReference>
<sequence length="222" mass="25144">MFIPRIFRQQDQRKCIELIKHYPFASMIVQTEQGVDVHHLPLVLQSDGEQLKLLGHIAKANPLWKQVEEQAPVLITFQGPNAYISPNWYPSKQRDGKAVPTWNYIAVHVRGQVTFSHRGDSKRAMLTALTEQLEAGQAQPWQLTDAPEAYVTKMLSAIVGFEIKVQSIEGKWKISQNQSFENQQGVVNGLGDVGQQVTSMLDHRQQAQTMQTLVEQLLTSQE</sequence>
<dbReference type="InterPro" id="IPR007396">
    <property type="entry name" value="TR_PAI2-type"/>
</dbReference>
<dbReference type="PANTHER" id="PTHR35802">
    <property type="entry name" value="PROTEASE SYNTHASE AND SPORULATION PROTEIN PAI 2"/>
    <property type="match status" value="1"/>
</dbReference>
<dbReference type="EMBL" id="QZCH01000010">
    <property type="protein sequence ID" value="RJG47919.1"/>
    <property type="molecule type" value="Genomic_DNA"/>
</dbReference>
<evidence type="ECO:0000313" key="1">
    <source>
        <dbReference type="EMBL" id="RJG47919.1"/>
    </source>
</evidence>
<dbReference type="Gene3D" id="2.30.110.10">
    <property type="entry name" value="Electron Transport, Fmn-binding Protein, Chain A"/>
    <property type="match status" value="1"/>
</dbReference>
<dbReference type="InterPro" id="IPR012349">
    <property type="entry name" value="Split_barrel_FMN-bd"/>
</dbReference>
<dbReference type="Proteomes" id="UP000283255">
    <property type="component" value="Unassembled WGS sequence"/>
</dbReference>
<proteinExistence type="predicted"/>
<dbReference type="AlphaFoldDB" id="A0A418YFK2"/>
<protein>
    <submittedName>
        <fullName evidence="1">FMN-binding negative transcriptional regulator</fullName>
    </submittedName>
</protein>
<dbReference type="RefSeq" id="WP_119910502.1">
    <property type="nucleotide sequence ID" value="NZ_QZCH01000010.1"/>
</dbReference>
<dbReference type="Pfam" id="PF04299">
    <property type="entry name" value="FMN_bind_2"/>
    <property type="match status" value="1"/>
</dbReference>
<dbReference type="OrthoDB" id="9794948at2"/>
<evidence type="ECO:0000313" key="2">
    <source>
        <dbReference type="Proteomes" id="UP000283255"/>
    </source>
</evidence>
<comment type="caution">
    <text evidence="1">The sequence shown here is derived from an EMBL/GenBank/DDBJ whole genome shotgun (WGS) entry which is preliminary data.</text>
</comment>
<keyword evidence="2" id="KW-1185">Reference proteome</keyword>
<gene>
    <name evidence="1" type="ORF">D1Z90_09400</name>
</gene>
<name>A0A418YFK2_9GAMM</name>
<reference evidence="1 2" key="1">
    <citation type="submission" date="2018-09" db="EMBL/GenBank/DDBJ databases">
        <authorList>
            <person name="Wang F."/>
        </authorList>
    </citation>
    <scope>NUCLEOTIDE SEQUENCE [LARGE SCALE GENOMIC DNA]</scope>
    <source>
        <strain evidence="1 2">PLHSC7-2</strain>
    </source>
</reference>
<dbReference type="PIRSF" id="PIRSF010372">
    <property type="entry name" value="PaiB"/>
    <property type="match status" value="1"/>
</dbReference>
<dbReference type="PANTHER" id="PTHR35802:SF1">
    <property type="entry name" value="PROTEASE SYNTHASE AND SPORULATION PROTEIN PAI 2"/>
    <property type="match status" value="1"/>
</dbReference>